<dbReference type="GO" id="GO:0008270">
    <property type="term" value="F:zinc ion binding"/>
    <property type="evidence" value="ECO:0007669"/>
    <property type="project" value="UniProtKB-KW"/>
</dbReference>
<dbReference type="GO" id="GO:0051028">
    <property type="term" value="P:mRNA transport"/>
    <property type="evidence" value="ECO:0007669"/>
    <property type="project" value="UniProtKB-KW"/>
</dbReference>
<evidence type="ECO:0000256" key="10">
    <source>
        <dbReference type="ARBA" id="ARBA00023010"/>
    </source>
</evidence>
<keyword evidence="4" id="KW-0813">Transport</keyword>
<comment type="similarity">
    <text evidence="15">Belongs to the NUP153 family.</text>
</comment>
<dbReference type="Proteomes" id="UP000077115">
    <property type="component" value="Unassembled WGS sequence"/>
</dbReference>
<dbReference type="AlphaFoldDB" id="A0A177WGA4"/>
<reference evidence="22 23" key="1">
    <citation type="submission" date="2006-10" db="EMBL/GenBank/DDBJ databases">
        <title>The Genome Sequence of Batrachochytrium dendrobatidis JEL423.</title>
        <authorList>
            <consortium name="The Broad Institute Genome Sequencing Platform"/>
            <person name="Birren B."/>
            <person name="Lander E."/>
            <person name="Galagan J."/>
            <person name="Cuomo C."/>
            <person name="Devon K."/>
            <person name="Jaffe D."/>
            <person name="Butler J."/>
            <person name="Alvarez P."/>
            <person name="Gnerre S."/>
            <person name="Grabherr M."/>
            <person name="Kleber M."/>
            <person name="Mauceli E."/>
            <person name="Brockman W."/>
            <person name="Young S."/>
            <person name="LaButti K."/>
            <person name="Sykes S."/>
            <person name="DeCaprio D."/>
            <person name="Crawford M."/>
            <person name="Koehrsen M."/>
            <person name="Engels R."/>
            <person name="Montgomery P."/>
            <person name="Pearson M."/>
            <person name="Howarth C."/>
            <person name="Larson L."/>
            <person name="White J."/>
            <person name="O'Leary S."/>
            <person name="Kodira C."/>
            <person name="Zeng Q."/>
            <person name="Yandava C."/>
            <person name="Alvarado L."/>
            <person name="Longcore J."/>
            <person name="James T."/>
        </authorList>
    </citation>
    <scope>NUCLEOTIDE SEQUENCE [LARGE SCALE GENOMIC DNA]</scope>
    <source>
        <strain evidence="22 23">JEL423</strain>
    </source>
</reference>
<evidence type="ECO:0000256" key="8">
    <source>
        <dbReference type="ARBA" id="ARBA00022833"/>
    </source>
</evidence>
<evidence type="ECO:0000256" key="18">
    <source>
        <dbReference type="ARBA" id="ARBA00079437"/>
    </source>
</evidence>
<keyword evidence="11" id="KW-0238">DNA-binding</keyword>
<feature type="region of interest" description="Disordered" evidence="20">
    <location>
        <begin position="1"/>
        <end position="68"/>
    </location>
</feature>
<evidence type="ECO:0000313" key="23">
    <source>
        <dbReference type="Proteomes" id="UP000077115"/>
    </source>
</evidence>
<evidence type="ECO:0000256" key="12">
    <source>
        <dbReference type="ARBA" id="ARBA00023132"/>
    </source>
</evidence>
<evidence type="ECO:0000256" key="1">
    <source>
        <dbReference type="ARBA" id="ARBA00001947"/>
    </source>
</evidence>
<keyword evidence="5" id="KW-0479">Metal-binding</keyword>
<sequence>MQMDNIKSLDTQHTSNYAENMKNSMLKRELDRPATSNSVQDASPNVSLAPHSSIPNQLSGESDSHSTIKFGNELETEKPFTFSFNAPQGSANPFLVLESGANDGQTIPTQPQSRFPTNSQSGSHRSISPALMAGNEQLLNFLNSKRGQPLTDKEIEACRNILDSSIAQDAQLQQSSEPKHYPLFSRSLFSLAKAYPDQGPGSSTSSARSSISKVRISRRPVRYAGSGFGASRGRTGTSMWKFQPTNAPGTPKTATAPLFQVKHCVEDIPHTPFTKRIKLGDPEKTQQSGPGLQPFVPIPFTGAASELTSAQVQKPKLYPSKRGLTSAAQSILSSLDDFDAPPTNVLMPFGMIKPLPNPYLASSKIQVDKQPKQPAFTTAPLTVDNNSSAPQNESITCLKPSAINSAKPLLLENTAPSFLPAVQTPKTELKPETLQQSISSKQSFSKDSSTFFVSKSSANTLVNPTSSTTSASAAISIPTFAPATISSATVSKPAIVSAATTRDSVYSKDSKLSEIPLLITELHEWDLIKKSAKEAGKTLMPTFVFDEKCAATILPTAFQSKPVVASSAKWECNICLVKNPSDKITCIACESPAPLKTATPAIPPKDPFGKWSCGVCLVKNPSDKIACIACESPAPLKTATPAIPPKDPFGKWSCGVCLVKNTADATTCIACTSARP</sequence>
<evidence type="ECO:0000313" key="22">
    <source>
        <dbReference type="EMBL" id="OAJ38792.1"/>
    </source>
</evidence>
<dbReference type="GO" id="GO:0031965">
    <property type="term" value="C:nuclear membrane"/>
    <property type="evidence" value="ECO:0007669"/>
    <property type="project" value="UniProtKB-SubCell"/>
</dbReference>
<dbReference type="GO" id="GO:0008139">
    <property type="term" value="F:nuclear localization sequence binding"/>
    <property type="evidence" value="ECO:0007669"/>
    <property type="project" value="TreeGrafter"/>
</dbReference>
<evidence type="ECO:0000256" key="6">
    <source>
        <dbReference type="ARBA" id="ARBA00022771"/>
    </source>
</evidence>
<evidence type="ECO:0000256" key="3">
    <source>
        <dbReference type="ARBA" id="ARBA00004567"/>
    </source>
</evidence>
<dbReference type="Gene3D" id="4.10.1060.10">
    <property type="entry name" value="Zinc finger, RanBP2-type"/>
    <property type="match status" value="3"/>
</dbReference>
<dbReference type="InterPro" id="IPR001876">
    <property type="entry name" value="Znf_RanBP2"/>
</dbReference>
<accession>A0A177WGA4</accession>
<evidence type="ECO:0000259" key="21">
    <source>
        <dbReference type="PROSITE" id="PS50199"/>
    </source>
</evidence>
<dbReference type="EMBL" id="DS022302">
    <property type="protein sequence ID" value="OAJ38792.1"/>
    <property type="molecule type" value="Genomic_DNA"/>
</dbReference>
<evidence type="ECO:0000256" key="20">
    <source>
        <dbReference type="SAM" id="MobiDB-lite"/>
    </source>
</evidence>
<feature type="compositionally biased region" description="Polar residues" evidence="20">
    <location>
        <begin position="53"/>
        <end position="68"/>
    </location>
</feature>
<dbReference type="SMART" id="SM00547">
    <property type="entry name" value="ZnF_RBZ"/>
    <property type="match status" value="3"/>
</dbReference>
<dbReference type="InterPro" id="IPR036443">
    <property type="entry name" value="Znf_RanBP2_sf"/>
</dbReference>
<keyword evidence="12" id="KW-0906">Nuclear pore complex</keyword>
<dbReference type="SUPFAM" id="SSF90209">
    <property type="entry name" value="Ran binding protein zinc finger-like"/>
    <property type="match status" value="3"/>
</dbReference>
<organism evidence="22 23">
    <name type="scientific">Batrachochytrium dendrobatidis (strain JEL423)</name>
    <dbReference type="NCBI Taxonomy" id="403673"/>
    <lineage>
        <taxon>Eukaryota</taxon>
        <taxon>Fungi</taxon>
        <taxon>Fungi incertae sedis</taxon>
        <taxon>Chytridiomycota</taxon>
        <taxon>Chytridiomycota incertae sedis</taxon>
        <taxon>Chytridiomycetes</taxon>
        <taxon>Rhizophydiales</taxon>
        <taxon>Rhizophydiales incertae sedis</taxon>
        <taxon>Batrachochytrium</taxon>
    </lineage>
</organism>
<evidence type="ECO:0000256" key="2">
    <source>
        <dbReference type="ARBA" id="ARBA00004126"/>
    </source>
</evidence>
<feature type="region of interest" description="Disordered" evidence="20">
    <location>
        <begin position="195"/>
        <end position="214"/>
    </location>
</feature>
<feature type="compositionally biased region" description="Polar residues" evidence="20">
    <location>
        <begin position="102"/>
        <end position="125"/>
    </location>
</feature>
<dbReference type="PANTHER" id="PTHR23193:SF23">
    <property type="entry name" value="NUCLEAR PORE COMPLEX PROTEIN NUP153"/>
    <property type="match status" value="1"/>
</dbReference>
<feature type="compositionally biased region" description="Low complexity" evidence="20">
    <location>
        <begin position="202"/>
        <end position="214"/>
    </location>
</feature>
<evidence type="ECO:0000256" key="4">
    <source>
        <dbReference type="ARBA" id="ARBA00022448"/>
    </source>
</evidence>
<evidence type="ECO:0000256" key="17">
    <source>
        <dbReference type="ARBA" id="ARBA00078197"/>
    </source>
</evidence>
<dbReference type="OrthoDB" id="185618at2759"/>
<feature type="region of interest" description="Disordered" evidence="20">
    <location>
        <begin position="100"/>
        <end position="125"/>
    </location>
</feature>
<keyword evidence="13" id="KW-0472">Membrane</keyword>
<keyword evidence="8" id="KW-0862">Zinc</keyword>
<dbReference type="STRING" id="403673.A0A177WGA4"/>
<evidence type="ECO:0000256" key="13">
    <source>
        <dbReference type="ARBA" id="ARBA00023136"/>
    </source>
</evidence>
<feature type="compositionally biased region" description="Polar residues" evidence="20">
    <location>
        <begin position="34"/>
        <end position="46"/>
    </location>
</feature>
<dbReference type="InterPro" id="IPR026054">
    <property type="entry name" value="Nucleoporin"/>
</dbReference>
<keyword evidence="14" id="KW-0539">Nucleus</keyword>
<feature type="domain" description="RanBP2-type" evidence="21">
    <location>
        <begin position="607"/>
        <end position="636"/>
    </location>
</feature>
<evidence type="ECO:0000256" key="15">
    <source>
        <dbReference type="ARBA" id="ARBA00060842"/>
    </source>
</evidence>
<keyword evidence="9" id="KW-0653">Protein transport</keyword>
<dbReference type="GO" id="GO:0005643">
    <property type="term" value="C:nuclear pore"/>
    <property type="evidence" value="ECO:0007669"/>
    <property type="project" value="UniProtKB-SubCell"/>
</dbReference>
<dbReference type="GO" id="GO:0003677">
    <property type="term" value="F:DNA binding"/>
    <property type="evidence" value="ECO:0007669"/>
    <property type="project" value="UniProtKB-KW"/>
</dbReference>
<feature type="domain" description="RanBP2-type" evidence="21">
    <location>
        <begin position="648"/>
        <end position="676"/>
    </location>
</feature>
<feature type="compositionally biased region" description="Polar residues" evidence="20">
    <location>
        <begin position="8"/>
        <end position="23"/>
    </location>
</feature>
<keyword evidence="10" id="KW-0811">Translocation</keyword>
<keyword evidence="6 19" id="KW-0863">Zinc-finger</keyword>
<evidence type="ECO:0000256" key="9">
    <source>
        <dbReference type="ARBA" id="ARBA00022927"/>
    </source>
</evidence>
<dbReference type="Pfam" id="PF00641">
    <property type="entry name" value="Zn_ribbon_RanBP"/>
    <property type="match status" value="3"/>
</dbReference>
<dbReference type="PANTHER" id="PTHR23193">
    <property type="entry name" value="NUCLEAR PORE COMPLEX PROTEIN NUP"/>
    <property type="match status" value="1"/>
</dbReference>
<keyword evidence="7" id="KW-0509">mRNA transport</keyword>
<comment type="cofactor">
    <cofactor evidence="1">
        <name>Zn(2+)</name>
        <dbReference type="ChEBI" id="CHEBI:29105"/>
    </cofactor>
</comment>
<evidence type="ECO:0000256" key="19">
    <source>
        <dbReference type="PROSITE-ProRule" id="PRU00322"/>
    </source>
</evidence>
<dbReference type="GO" id="GO:0006606">
    <property type="term" value="P:protein import into nucleus"/>
    <property type="evidence" value="ECO:0007669"/>
    <property type="project" value="TreeGrafter"/>
</dbReference>
<dbReference type="VEuPathDB" id="FungiDB:BDEG_22696"/>
<evidence type="ECO:0000256" key="14">
    <source>
        <dbReference type="ARBA" id="ARBA00023242"/>
    </source>
</evidence>
<evidence type="ECO:0000256" key="11">
    <source>
        <dbReference type="ARBA" id="ARBA00023125"/>
    </source>
</evidence>
<evidence type="ECO:0000256" key="16">
    <source>
        <dbReference type="ARBA" id="ARBA00068609"/>
    </source>
</evidence>
<proteinExistence type="inferred from homology"/>
<dbReference type="PROSITE" id="PS01358">
    <property type="entry name" value="ZF_RANBP2_1"/>
    <property type="match status" value="3"/>
</dbReference>
<dbReference type="eggNOG" id="KOG0864">
    <property type="taxonomic scope" value="Eukaryota"/>
</dbReference>
<feature type="domain" description="RanBP2-type" evidence="21">
    <location>
        <begin position="566"/>
        <end position="595"/>
    </location>
</feature>
<gene>
    <name evidence="22" type="ORF">BDEG_22696</name>
</gene>
<comment type="subcellular location">
    <subcellularLocation>
        <location evidence="2">Nucleus membrane</location>
    </subcellularLocation>
    <subcellularLocation>
        <location evidence="3">Nucleus</location>
        <location evidence="3">Nuclear pore complex</location>
    </subcellularLocation>
</comment>
<evidence type="ECO:0000256" key="7">
    <source>
        <dbReference type="ARBA" id="ARBA00022816"/>
    </source>
</evidence>
<protein>
    <recommendedName>
        <fullName evidence="16">Nuclear pore complex protein Nup153</fullName>
    </recommendedName>
    <alternativeName>
        <fullName evidence="18">153 kDa nucleoporin</fullName>
    </alternativeName>
    <alternativeName>
        <fullName evidence="17">Nucleoporin Nup153</fullName>
    </alternativeName>
</protein>
<dbReference type="PROSITE" id="PS50199">
    <property type="entry name" value="ZF_RANBP2_2"/>
    <property type="match status" value="3"/>
</dbReference>
<reference evidence="22 23" key="2">
    <citation type="submission" date="2016-05" db="EMBL/GenBank/DDBJ databases">
        <title>Lineage-specific infection strategies underlie the spectrum of fungal disease in amphibians.</title>
        <authorList>
            <person name="Cuomo C.A."/>
            <person name="Farrer R.A."/>
            <person name="James T."/>
            <person name="Longcore J."/>
            <person name="Birren B."/>
        </authorList>
    </citation>
    <scope>NUCLEOTIDE SEQUENCE [LARGE SCALE GENOMIC DNA]</scope>
    <source>
        <strain evidence="22 23">JEL423</strain>
    </source>
</reference>
<dbReference type="GO" id="GO:0017056">
    <property type="term" value="F:structural constituent of nuclear pore"/>
    <property type="evidence" value="ECO:0007669"/>
    <property type="project" value="TreeGrafter"/>
</dbReference>
<name>A0A177WGA4_BATDL</name>
<dbReference type="GO" id="GO:0006405">
    <property type="term" value="P:RNA export from nucleus"/>
    <property type="evidence" value="ECO:0007669"/>
    <property type="project" value="TreeGrafter"/>
</dbReference>
<evidence type="ECO:0000256" key="5">
    <source>
        <dbReference type="ARBA" id="ARBA00022723"/>
    </source>
</evidence>